<keyword evidence="2" id="KW-1185">Reference proteome</keyword>
<dbReference type="Proteomes" id="UP001596406">
    <property type="component" value="Unassembled WGS sequence"/>
</dbReference>
<reference evidence="1 2" key="1">
    <citation type="journal article" date="2019" name="Int. J. Syst. Evol. Microbiol.">
        <title>The Global Catalogue of Microorganisms (GCM) 10K type strain sequencing project: providing services to taxonomists for standard genome sequencing and annotation.</title>
        <authorList>
            <consortium name="The Broad Institute Genomics Platform"/>
            <consortium name="The Broad Institute Genome Sequencing Center for Infectious Disease"/>
            <person name="Wu L."/>
            <person name="Ma J."/>
        </authorList>
    </citation>
    <scope>NUCLEOTIDE SEQUENCE [LARGE SCALE GENOMIC DNA]</scope>
    <source>
        <strain evidence="1 2">PSRA2</strain>
    </source>
</reference>
<dbReference type="RefSeq" id="WP_304449334.1">
    <property type="nucleotide sequence ID" value="NZ_JARRAH010000001.1"/>
</dbReference>
<comment type="caution">
    <text evidence="1">The sequence shown here is derived from an EMBL/GenBank/DDBJ whole genome shotgun (WGS) entry which is preliminary data.</text>
</comment>
<gene>
    <name evidence="1" type="ORF">ACFQHK_14340</name>
</gene>
<dbReference type="EMBL" id="JBHSXM010000001">
    <property type="protein sequence ID" value="MFC6837670.1"/>
    <property type="molecule type" value="Genomic_DNA"/>
</dbReference>
<accession>A0ABD5UB49</accession>
<evidence type="ECO:0000313" key="2">
    <source>
        <dbReference type="Proteomes" id="UP001596406"/>
    </source>
</evidence>
<protein>
    <submittedName>
        <fullName evidence="1">DUF5813 family protein</fullName>
    </submittedName>
</protein>
<dbReference type="Pfam" id="PF19130">
    <property type="entry name" value="DUF5813"/>
    <property type="match status" value="1"/>
</dbReference>
<evidence type="ECO:0000313" key="1">
    <source>
        <dbReference type="EMBL" id="MFC6837670.1"/>
    </source>
</evidence>
<organism evidence="1 2">
    <name type="scientific">Halomarina ordinaria</name>
    <dbReference type="NCBI Taxonomy" id="3033939"/>
    <lineage>
        <taxon>Archaea</taxon>
        <taxon>Methanobacteriati</taxon>
        <taxon>Methanobacteriota</taxon>
        <taxon>Stenosarchaea group</taxon>
        <taxon>Halobacteria</taxon>
        <taxon>Halobacteriales</taxon>
        <taxon>Natronomonadaceae</taxon>
        <taxon>Halomarina</taxon>
    </lineage>
</organism>
<sequence>MTEELPERARRAFEAHDAYAATDRGDAYRLDTVSFDALVTATGTDDWALRYTLTVRAPTLDAAVEEPVGPNLQEGWRDTYELRLEDAPGSVRADVDLDDLHVDVEGEEVVATFVFAFGNAERAPAVAKALAEYTEGTYLEGVVPGYTYRDPVAGLLSQAQQGEGDGRGGPMPL</sequence>
<name>A0ABD5UB49_9EURY</name>
<proteinExistence type="predicted"/>
<dbReference type="InterPro" id="IPR043851">
    <property type="entry name" value="DUF5813"/>
</dbReference>
<dbReference type="AlphaFoldDB" id="A0ABD5UB49"/>